<dbReference type="PANTHER" id="PTHR33119">
    <property type="entry name" value="IFI3P"/>
    <property type="match status" value="1"/>
</dbReference>
<dbReference type="Pfam" id="PF21666">
    <property type="entry name" value="DUF4246_N"/>
    <property type="match status" value="1"/>
</dbReference>
<proteinExistence type="predicted"/>
<evidence type="ECO:0000313" key="5">
    <source>
        <dbReference type="Proteomes" id="UP000800093"/>
    </source>
</evidence>
<keyword evidence="5" id="KW-1185">Reference proteome</keyword>
<feature type="domain" description="DUF4246" evidence="2">
    <location>
        <begin position="104"/>
        <end position="555"/>
    </location>
</feature>
<sequence>MDRLDVMDVDTRIALPGFGLPVTTLAEWDRKKSLVRFPHGIADYFGSNGITLRERRMLQFMDQISDKPEWERKVFNEEIVGKWKEEAVRWDDSLPEKGDFWLSENMFECCIKELREKAQLSKEKGFVAVLDAEATIVKSDSAVPRELRDRLREAVRPLEDVPGALKDWHPHSGEQVLDLVHPSLFPIVYGLSRAMPMSTVPLNECISFIGRGETIQKFTAEPFTRKWGWGNENEIQYAWGGFQWLPSNISLLDGKATIDSYINNLHPRHAELYNVLEHFVDASIPLWNECLSWFHSRIRIPIGGCSNEDYTMPEGVKFDRGRHRQQDGQSQEGDKSDEDYEMTDEEWAWENDCIDEYWDFWRTHRILDQPEPRFNPRDKLLDRSGANPINLKEDFSERGIQVIFKLANIHLTPEEPEYDGGSWHVEGSLNEHICATAIYYYDSENVTDSHLAFRQSYDTEAMTMMPAQSEYESLETIFGVEQEGSSILELGSVLTRQDRLLAFPNVLQHQVQPFKLADPTRSGHRKILAMFLIDPHIPILSTANVPPQRKDWWAQEVRQVPKFAELPQELFEMIVDAVEDFPISWDEAERIRLELMDERGLSNQDLEEKMEQDTFYFCEH</sequence>
<feature type="domain" description="DUF4246" evidence="3">
    <location>
        <begin position="15"/>
        <end position="86"/>
    </location>
</feature>
<evidence type="ECO:0000256" key="1">
    <source>
        <dbReference type="SAM" id="MobiDB-lite"/>
    </source>
</evidence>
<evidence type="ECO:0000313" key="4">
    <source>
        <dbReference type="EMBL" id="KAF2269107.1"/>
    </source>
</evidence>
<evidence type="ECO:0000259" key="3">
    <source>
        <dbReference type="Pfam" id="PF21666"/>
    </source>
</evidence>
<evidence type="ECO:0008006" key="6">
    <source>
        <dbReference type="Google" id="ProtNLM"/>
    </source>
</evidence>
<dbReference type="OrthoDB" id="415532at2759"/>
<dbReference type="InterPro" id="IPR049207">
    <property type="entry name" value="DUF4246_N"/>
</dbReference>
<feature type="region of interest" description="Disordered" evidence="1">
    <location>
        <begin position="317"/>
        <end position="340"/>
    </location>
</feature>
<accession>A0A9P4TNJ5</accession>
<evidence type="ECO:0000259" key="2">
    <source>
        <dbReference type="Pfam" id="PF14033"/>
    </source>
</evidence>
<dbReference type="Pfam" id="PF14033">
    <property type="entry name" value="DUF4246"/>
    <property type="match status" value="1"/>
</dbReference>
<protein>
    <recommendedName>
        <fullName evidence="6">Duf1665 domain containing protein</fullName>
    </recommendedName>
</protein>
<dbReference type="EMBL" id="ML986583">
    <property type="protein sequence ID" value="KAF2269107.1"/>
    <property type="molecule type" value="Genomic_DNA"/>
</dbReference>
<dbReference type="InterPro" id="IPR049192">
    <property type="entry name" value="DUF4246_C"/>
</dbReference>
<dbReference type="AlphaFoldDB" id="A0A9P4TNJ5"/>
<dbReference type="InterPro" id="IPR025340">
    <property type="entry name" value="DUF4246"/>
</dbReference>
<reference evidence="5" key="1">
    <citation type="journal article" date="2020" name="Stud. Mycol.">
        <title>101 Dothideomycetes genomes: A test case for predicting lifestyles and emergence of pathogens.</title>
        <authorList>
            <person name="Haridas S."/>
            <person name="Albert R."/>
            <person name="Binder M."/>
            <person name="Bloem J."/>
            <person name="LaButti K."/>
            <person name="Salamov A."/>
            <person name="Andreopoulos B."/>
            <person name="Baker S."/>
            <person name="Barry K."/>
            <person name="Bills G."/>
            <person name="Bluhm B."/>
            <person name="Cannon C."/>
            <person name="Castanera R."/>
            <person name="Culley D."/>
            <person name="Daum C."/>
            <person name="Ezra D."/>
            <person name="Gonzalez J."/>
            <person name="Henrissat B."/>
            <person name="Kuo A."/>
            <person name="Liang C."/>
            <person name="Lipzen A."/>
            <person name="Lutzoni F."/>
            <person name="Magnuson J."/>
            <person name="Mondo S."/>
            <person name="Nolan M."/>
            <person name="Ohm R."/>
            <person name="Pangilinan J."/>
            <person name="Park H.-J."/>
            <person name="Ramirez L."/>
            <person name="Alfaro M."/>
            <person name="Sun H."/>
            <person name="Tritt A."/>
            <person name="Yoshinaga Y."/>
            <person name="Zwiers L.-H."/>
            <person name="Turgeon B."/>
            <person name="Goodwin S."/>
            <person name="Spatafora J."/>
            <person name="Crous P."/>
            <person name="Grigoriev I."/>
        </authorList>
    </citation>
    <scope>NUCLEOTIDE SEQUENCE [LARGE SCALE GENOMIC DNA]</scope>
    <source>
        <strain evidence="5">CBS 304.66</strain>
    </source>
</reference>
<comment type="caution">
    <text evidence="4">The sequence shown here is derived from an EMBL/GenBank/DDBJ whole genome shotgun (WGS) entry which is preliminary data.</text>
</comment>
<dbReference type="PANTHER" id="PTHR33119:SF1">
    <property type="entry name" value="FE2OG DIOXYGENASE DOMAIN-CONTAINING PROTEIN"/>
    <property type="match status" value="1"/>
</dbReference>
<organism evidence="4 5">
    <name type="scientific">Lojkania enalia</name>
    <dbReference type="NCBI Taxonomy" id="147567"/>
    <lineage>
        <taxon>Eukaryota</taxon>
        <taxon>Fungi</taxon>
        <taxon>Dikarya</taxon>
        <taxon>Ascomycota</taxon>
        <taxon>Pezizomycotina</taxon>
        <taxon>Dothideomycetes</taxon>
        <taxon>Pleosporomycetidae</taxon>
        <taxon>Pleosporales</taxon>
        <taxon>Pleosporales incertae sedis</taxon>
        <taxon>Lojkania</taxon>
    </lineage>
</organism>
<gene>
    <name evidence="4" type="ORF">CC78DRAFT_557965</name>
</gene>
<name>A0A9P4TNJ5_9PLEO</name>
<dbReference type="Proteomes" id="UP000800093">
    <property type="component" value="Unassembled WGS sequence"/>
</dbReference>